<sequence length="58" mass="6320">MVKATHFGLYPIKLANLSNASLDGGGSEQLITDLLRQSCQSQSFDIPREQCLVSPMLP</sequence>
<gene>
    <name evidence="1" type="ORF">RJJ65_09770</name>
</gene>
<evidence type="ECO:0000313" key="1">
    <source>
        <dbReference type="EMBL" id="MDR9772944.1"/>
    </source>
</evidence>
<name>A0AAJ2GTP8_9HYPH</name>
<protein>
    <submittedName>
        <fullName evidence="1">Uncharacterized protein</fullName>
    </submittedName>
</protein>
<proteinExistence type="predicted"/>
<evidence type="ECO:0000313" key="2">
    <source>
        <dbReference type="Proteomes" id="UP001268610"/>
    </source>
</evidence>
<dbReference type="EMBL" id="JAVLSF010000004">
    <property type="protein sequence ID" value="MDR9772944.1"/>
    <property type="molecule type" value="Genomic_DNA"/>
</dbReference>
<dbReference type="Proteomes" id="UP001268610">
    <property type="component" value="Unassembled WGS sequence"/>
</dbReference>
<reference evidence="1" key="1">
    <citation type="submission" date="2023-04" db="EMBL/GenBank/DDBJ databases">
        <title>Genomic characterization of faba bean (Vicia faba) microsymbionts in Mexican soils.</title>
        <authorList>
            <person name="Rivera Orduna F.N."/>
            <person name="Guevara-Luna J."/>
            <person name="Yan J."/>
            <person name="Arroyo-Herrera I."/>
            <person name="Li Y."/>
            <person name="Vasquez-Murrieta M.S."/>
            <person name="Wang E.T."/>
        </authorList>
    </citation>
    <scope>NUCLEOTIDE SEQUENCE</scope>
    <source>
        <strain evidence="1">CH26</strain>
    </source>
</reference>
<comment type="caution">
    <text evidence="1">The sequence shown here is derived from an EMBL/GenBank/DDBJ whole genome shotgun (WGS) entry which is preliminary data.</text>
</comment>
<accession>A0AAJ2GTP8</accession>
<organism evidence="1 2">
    <name type="scientific">Rhizobium hidalgonense</name>
    <dbReference type="NCBI Taxonomy" id="1538159"/>
    <lineage>
        <taxon>Bacteria</taxon>
        <taxon>Pseudomonadati</taxon>
        <taxon>Pseudomonadota</taxon>
        <taxon>Alphaproteobacteria</taxon>
        <taxon>Hyphomicrobiales</taxon>
        <taxon>Rhizobiaceae</taxon>
        <taxon>Rhizobium/Agrobacterium group</taxon>
        <taxon>Rhizobium</taxon>
    </lineage>
</organism>
<dbReference type="RefSeq" id="WP_310865568.1">
    <property type="nucleotide sequence ID" value="NZ_JAVLSF010000004.1"/>
</dbReference>
<dbReference type="AlphaFoldDB" id="A0AAJ2GTP8"/>